<evidence type="ECO:0000313" key="1">
    <source>
        <dbReference type="EMBL" id="KKK79753.1"/>
    </source>
</evidence>
<gene>
    <name evidence="1" type="ORF">LCGC14_2830320</name>
</gene>
<reference evidence="1" key="1">
    <citation type="journal article" date="2015" name="Nature">
        <title>Complex archaea that bridge the gap between prokaryotes and eukaryotes.</title>
        <authorList>
            <person name="Spang A."/>
            <person name="Saw J.H."/>
            <person name="Jorgensen S.L."/>
            <person name="Zaremba-Niedzwiedzka K."/>
            <person name="Martijn J."/>
            <person name="Lind A.E."/>
            <person name="van Eijk R."/>
            <person name="Schleper C."/>
            <person name="Guy L."/>
            <person name="Ettema T.J."/>
        </authorList>
    </citation>
    <scope>NUCLEOTIDE SEQUENCE</scope>
</reference>
<accession>A0A0F8YE91</accession>
<dbReference type="EMBL" id="LAZR01053884">
    <property type="protein sequence ID" value="KKK79753.1"/>
    <property type="molecule type" value="Genomic_DNA"/>
</dbReference>
<protein>
    <submittedName>
        <fullName evidence="1">Uncharacterized protein</fullName>
    </submittedName>
</protein>
<comment type="caution">
    <text evidence="1">The sequence shown here is derived from an EMBL/GenBank/DDBJ whole genome shotgun (WGS) entry which is preliminary data.</text>
</comment>
<sequence>VVPLLPEPAPLEPIEKPEILELPELPTLEQITETVIEIVKKRIDKEVETFNKLVDFTSNSFKNFIKTTQKAGQKLTQFSRRFIKEIDKGIDFFAFGVKRSINLVIDQMKELQPEEPLEKDIVEKPKPGDKIKVGYCGKIYLYPRNI</sequence>
<dbReference type="AlphaFoldDB" id="A0A0F8YE91"/>
<proteinExistence type="predicted"/>
<name>A0A0F8YE91_9ZZZZ</name>
<organism evidence="1">
    <name type="scientific">marine sediment metagenome</name>
    <dbReference type="NCBI Taxonomy" id="412755"/>
    <lineage>
        <taxon>unclassified sequences</taxon>
        <taxon>metagenomes</taxon>
        <taxon>ecological metagenomes</taxon>
    </lineage>
</organism>
<feature type="non-terminal residue" evidence="1">
    <location>
        <position position="1"/>
    </location>
</feature>